<feature type="transmembrane region" description="Helical" evidence="6">
    <location>
        <begin position="167"/>
        <end position="187"/>
    </location>
</feature>
<keyword evidence="3 6" id="KW-0812">Transmembrane</keyword>
<keyword evidence="5 6" id="KW-0472">Membrane</keyword>
<dbReference type="Gene3D" id="1.20.1250.20">
    <property type="entry name" value="MFS general substrate transporter like domains"/>
    <property type="match status" value="1"/>
</dbReference>
<evidence type="ECO:0000313" key="8">
    <source>
        <dbReference type="Proteomes" id="UP000436088"/>
    </source>
</evidence>
<evidence type="ECO:0000256" key="6">
    <source>
        <dbReference type="SAM" id="Phobius"/>
    </source>
</evidence>
<sequence length="388" mass="43995">MALLFANIISITPWTKTTTLSPSQRIQLQEGINPTVSSIFRCTAHTSRRNWWHKAEHFDYWVRFAHTRARDFGYDLLSRHPVLSAPGAHRESVHVATVIVAAIRKWRVPLPSDPKALHELDFEEYARDFGYDLLSRHPVLSAPGAHREIYESMDAELSNPDIGNFKIPPASLTGFVTISLLICVVLYDRFFVPAVRKWTKNPRGITLLQRMGVGLVLHIIIMMIASFTERYRLNVAKEHGLVEHEGQLPLTIFILLPQFVLMGTADSFLDVSKLEFFYDHAPESMKSLGTSYSSTSLGIGNFLSSFLLSTVSNITQRHGHQGWILNNLNKSHLDYYFAFFCSIQLLELHFLLGGNQVLCVQGRSFGFDARAYGRTEVDEIKGIESIRS</sequence>
<reference evidence="7" key="1">
    <citation type="submission" date="2019-09" db="EMBL/GenBank/DDBJ databases">
        <title>Draft genome information of white flower Hibiscus syriacus.</title>
        <authorList>
            <person name="Kim Y.-M."/>
        </authorList>
    </citation>
    <scope>NUCLEOTIDE SEQUENCE [LARGE SCALE GENOMIC DNA]</scope>
    <source>
        <strain evidence="7">YM2019G1</strain>
    </source>
</reference>
<evidence type="ECO:0000256" key="3">
    <source>
        <dbReference type="ARBA" id="ARBA00022692"/>
    </source>
</evidence>
<dbReference type="InterPro" id="IPR036259">
    <property type="entry name" value="MFS_trans_sf"/>
</dbReference>
<accession>A0A6A3D087</accession>
<comment type="subcellular location">
    <subcellularLocation>
        <location evidence="1">Membrane</location>
        <topology evidence="1">Multi-pass membrane protein</topology>
    </subcellularLocation>
</comment>
<feature type="transmembrane region" description="Helical" evidence="6">
    <location>
        <begin position="207"/>
        <end position="228"/>
    </location>
</feature>
<organism evidence="7 8">
    <name type="scientific">Hibiscus syriacus</name>
    <name type="common">Rose of Sharon</name>
    <dbReference type="NCBI Taxonomy" id="106335"/>
    <lineage>
        <taxon>Eukaryota</taxon>
        <taxon>Viridiplantae</taxon>
        <taxon>Streptophyta</taxon>
        <taxon>Embryophyta</taxon>
        <taxon>Tracheophyta</taxon>
        <taxon>Spermatophyta</taxon>
        <taxon>Magnoliopsida</taxon>
        <taxon>eudicotyledons</taxon>
        <taxon>Gunneridae</taxon>
        <taxon>Pentapetalae</taxon>
        <taxon>rosids</taxon>
        <taxon>malvids</taxon>
        <taxon>Malvales</taxon>
        <taxon>Malvaceae</taxon>
        <taxon>Malvoideae</taxon>
        <taxon>Hibiscus</taxon>
    </lineage>
</organism>
<comment type="similarity">
    <text evidence="2">Belongs to the major facilitator superfamily. Proton-dependent oligopeptide transporter (POT/PTR) (TC 2.A.17) family.</text>
</comment>
<name>A0A6A3D087_HIBSY</name>
<dbReference type="GO" id="GO:0022857">
    <property type="term" value="F:transmembrane transporter activity"/>
    <property type="evidence" value="ECO:0007669"/>
    <property type="project" value="InterPro"/>
</dbReference>
<evidence type="ECO:0000256" key="4">
    <source>
        <dbReference type="ARBA" id="ARBA00022989"/>
    </source>
</evidence>
<dbReference type="InterPro" id="IPR000109">
    <property type="entry name" value="POT_fam"/>
</dbReference>
<protein>
    <submittedName>
        <fullName evidence="7">Protein NRT1/ PTR FAMILY 5.2</fullName>
    </submittedName>
</protein>
<evidence type="ECO:0000256" key="2">
    <source>
        <dbReference type="ARBA" id="ARBA00005982"/>
    </source>
</evidence>
<evidence type="ECO:0000256" key="1">
    <source>
        <dbReference type="ARBA" id="ARBA00004141"/>
    </source>
</evidence>
<evidence type="ECO:0000256" key="5">
    <source>
        <dbReference type="ARBA" id="ARBA00023136"/>
    </source>
</evidence>
<gene>
    <name evidence="7" type="ORF">F3Y22_tig00000538pilonHSYRG00035</name>
</gene>
<dbReference type="GO" id="GO:0016020">
    <property type="term" value="C:membrane"/>
    <property type="evidence" value="ECO:0007669"/>
    <property type="project" value="UniProtKB-SubCell"/>
</dbReference>
<dbReference type="PANTHER" id="PTHR11654">
    <property type="entry name" value="OLIGOPEPTIDE TRANSPORTER-RELATED"/>
    <property type="match status" value="1"/>
</dbReference>
<keyword evidence="4 6" id="KW-1133">Transmembrane helix</keyword>
<keyword evidence="8" id="KW-1185">Reference proteome</keyword>
<dbReference type="EMBL" id="VEPZ02000046">
    <property type="protein sequence ID" value="KAE8734980.1"/>
    <property type="molecule type" value="Genomic_DNA"/>
</dbReference>
<dbReference type="Proteomes" id="UP000436088">
    <property type="component" value="Unassembled WGS sequence"/>
</dbReference>
<proteinExistence type="inferred from homology"/>
<dbReference type="AlphaFoldDB" id="A0A6A3D087"/>
<dbReference type="Pfam" id="PF00854">
    <property type="entry name" value="PTR2"/>
    <property type="match status" value="1"/>
</dbReference>
<comment type="caution">
    <text evidence="7">The sequence shown here is derived from an EMBL/GenBank/DDBJ whole genome shotgun (WGS) entry which is preliminary data.</text>
</comment>
<evidence type="ECO:0000313" key="7">
    <source>
        <dbReference type="EMBL" id="KAE8734980.1"/>
    </source>
</evidence>